<dbReference type="AlphaFoldDB" id="A0A7Y9FGT4"/>
<dbReference type="InterPro" id="IPR052016">
    <property type="entry name" value="Bact_Sigma-Reg"/>
</dbReference>
<protein>
    <submittedName>
        <fullName evidence="5">PAS domain S-box-containing protein</fullName>
    </submittedName>
</protein>
<evidence type="ECO:0000259" key="2">
    <source>
        <dbReference type="PROSITE" id="PS50112"/>
    </source>
</evidence>
<dbReference type="Pfam" id="PF01590">
    <property type="entry name" value="GAF"/>
    <property type="match status" value="1"/>
</dbReference>
<feature type="domain" description="PAS" evidence="2">
    <location>
        <begin position="18"/>
        <end position="67"/>
    </location>
</feature>
<dbReference type="PROSITE" id="PS50113">
    <property type="entry name" value="PAC"/>
    <property type="match status" value="1"/>
</dbReference>
<dbReference type="CDD" id="cd00130">
    <property type="entry name" value="PAS"/>
    <property type="match status" value="1"/>
</dbReference>
<dbReference type="SUPFAM" id="SSF81606">
    <property type="entry name" value="PP2C-like"/>
    <property type="match status" value="1"/>
</dbReference>
<dbReference type="RefSeq" id="WP_140458226.1">
    <property type="nucleotide sequence ID" value="NZ_BAABFI010000001.1"/>
</dbReference>
<accession>A0A7Y9FGT4</accession>
<keyword evidence="1" id="KW-0378">Hydrolase</keyword>
<feature type="domain" description="PAC" evidence="3">
    <location>
        <begin position="93"/>
        <end position="146"/>
    </location>
</feature>
<sequence length="572" mass="60346">MRRAPAPSGRVTGEAVLTGELARRILLDQSLAVVVSDPRLPDDPVVWANEAFERMTGWTSAEVVGRNCRFLQCAGTDPVAVARLRDALAAGEDAVELLLNARKDGSLFWNQLLVTQLRDADGVVTHRVGVQVDATARSVGDAARDTELALARQTAARLALLAEVSDELTRHLEYAGAVDALAEIVVPRTATWGFVAVTNEHGRFERVHVVAADPARADDARALGEDGPEWLIYSPRVQEALASGPDHVAQVDVVDHASLPARTTPRQLELLERLGLGSALVVPLRARDRALGVLVLVHERPDGFTRDVEVTAAHLSRRAGVVLENVRLYLAEREAALTLQRSLLPVIGDVAGLDVAATYLPSARMAQVGGDWFDAFALPDGAVCLAVGDVVGHDLRAAASMGQMRSLLRAAVWASQGPGAALARLDELVRGLELPDLATCVLVRWDPGGAGGAHLRWASAGHPPGLLRLPDGTVVDLDGGRTTPVGVHGQGAGAQAGRDVPPGATLVLYSDGLVERRDRGLRDGVARLRSALAAAPPGGSAAQVRDALVAALVDGHQEDDVCLLVVQDPATD</sequence>
<dbReference type="Pfam" id="PF13426">
    <property type="entry name" value="PAS_9"/>
    <property type="match status" value="1"/>
</dbReference>
<evidence type="ECO:0000313" key="7">
    <source>
        <dbReference type="Proteomes" id="UP000618382"/>
    </source>
</evidence>
<reference evidence="4 7" key="2">
    <citation type="submission" date="2021-01" db="EMBL/GenBank/DDBJ databases">
        <title>Whole genome shotgun sequence of Cellulomonas oligotrophica NBRC 109435.</title>
        <authorList>
            <person name="Komaki H."/>
            <person name="Tamura T."/>
        </authorList>
    </citation>
    <scope>NUCLEOTIDE SEQUENCE [LARGE SCALE GENOMIC DNA]</scope>
    <source>
        <strain evidence="4 7">NBRC 109435</strain>
    </source>
</reference>
<dbReference type="SMART" id="SM00331">
    <property type="entry name" value="PP2C_SIG"/>
    <property type="match status" value="1"/>
</dbReference>
<gene>
    <name evidence="5" type="ORF">BKA21_002181</name>
    <name evidence="4" type="ORF">Col01nite_35480</name>
</gene>
<dbReference type="Gene3D" id="3.30.450.20">
    <property type="entry name" value="PAS domain"/>
    <property type="match status" value="1"/>
</dbReference>
<dbReference type="InterPro" id="IPR001932">
    <property type="entry name" value="PPM-type_phosphatase-like_dom"/>
</dbReference>
<dbReference type="EMBL" id="JACCBK010000001">
    <property type="protein sequence ID" value="NYD86632.1"/>
    <property type="molecule type" value="Genomic_DNA"/>
</dbReference>
<dbReference type="SUPFAM" id="SSF55781">
    <property type="entry name" value="GAF domain-like"/>
    <property type="match status" value="1"/>
</dbReference>
<dbReference type="Proteomes" id="UP000618382">
    <property type="component" value="Unassembled WGS sequence"/>
</dbReference>
<dbReference type="GO" id="GO:0016791">
    <property type="term" value="F:phosphatase activity"/>
    <property type="evidence" value="ECO:0007669"/>
    <property type="project" value="TreeGrafter"/>
</dbReference>
<dbReference type="Gene3D" id="3.60.40.10">
    <property type="entry name" value="PPM-type phosphatase domain"/>
    <property type="match status" value="1"/>
</dbReference>
<proteinExistence type="predicted"/>
<evidence type="ECO:0000313" key="6">
    <source>
        <dbReference type="Proteomes" id="UP000577956"/>
    </source>
</evidence>
<evidence type="ECO:0000313" key="5">
    <source>
        <dbReference type="EMBL" id="NYD86632.1"/>
    </source>
</evidence>
<dbReference type="Pfam" id="PF07228">
    <property type="entry name" value="SpoIIE"/>
    <property type="match status" value="1"/>
</dbReference>
<reference evidence="5 6" key="1">
    <citation type="submission" date="2020-07" db="EMBL/GenBank/DDBJ databases">
        <title>Sequencing the genomes of 1000 actinobacteria strains.</title>
        <authorList>
            <person name="Klenk H.-P."/>
        </authorList>
    </citation>
    <scope>NUCLEOTIDE SEQUENCE [LARGE SCALE GENOMIC DNA]</scope>
    <source>
        <strain evidence="5 6">DSM 24482</strain>
    </source>
</reference>
<evidence type="ECO:0000313" key="4">
    <source>
        <dbReference type="EMBL" id="GIG34389.1"/>
    </source>
</evidence>
<dbReference type="NCBIfam" id="TIGR00229">
    <property type="entry name" value="sensory_box"/>
    <property type="match status" value="1"/>
</dbReference>
<dbReference type="InterPro" id="IPR035965">
    <property type="entry name" value="PAS-like_dom_sf"/>
</dbReference>
<evidence type="ECO:0000259" key="3">
    <source>
        <dbReference type="PROSITE" id="PS50113"/>
    </source>
</evidence>
<dbReference type="InterPro" id="IPR000700">
    <property type="entry name" value="PAS-assoc_C"/>
</dbReference>
<dbReference type="SMART" id="SM00065">
    <property type="entry name" value="GAF"/>
    <property type="match status" value="1"/>
</dbReference>
<dbReference type="InterPro" id="IPR000014">
    <property type="entry name" value="PAS"/>
</dbReference>
<dbReference type="PANTHER" id="PTHR43156:SF2">
    <property type="entry name" value="STAGE II SPORULATION PROTEIN E"/>
    <property type="match status" value="1"/>
</dbReference>
<evidence type="ECO:0000256" key="1">
    <source>
        <dbReference type="ARBA" id="ARBA00022801"/>
    </source>
</evidence>
<dbReference type="InterPro" id="IPR036457">
    <property type="entry name" value="PPM-type-like_dom_sf"/>
</dbReference>
<dbReference type="PROSITE" id="PS50112">
    <property type="entry name" value="PAS"/>
    <property type="match status" value="1"/>
</dbReference>
<dbReference type="Gene3D" id="3.30.450.40">
    <property type="match status" value="1"/>
</dbReference>
<comment type="caution">
    <text evidence="5">The sequence shown here is derived from an EMBL/GenBank/DDBJ whole genome shotgun (WGS) entry which is preliminary data.</text>
</comment>
<organism evidence="5 6">
    <name type="scientific">Cellulomonas oligotrophica</name>
    <dbReference type="NCBI Taxonomy" id="931536"/>
    <lineage>
        <taxon>Bacteria</taxon>
        <taxon>Bacillati</taxon>
        <taxon>Actinomycetota</taxon>
        <taxon>Actinomycetes</taxon>
        <taxon>Micrococcales</taxon>
        <taxon>Cellulomonadaceae</taxon>
        <taxon>Cellulomonas</taxon>
    </lineage>
</organism>
<keyword evidence="7" id="KW-1185">Reference proteome</keyword>
<dbReference type="EMBL" id="BONN01000016">
    <property type="protein sequence ID" value="GIG34389.1"/>
    <property type="molecule type" value="Genomic_DNA"/>
</dbReference>
<dbReference type="InterPro" id="IPR003018">
    <property type="entry name" value="GAF"/>
</dbReference>
<dbReference type="Proteomes" id="UP000577956">
    <property type="component" value="Unassembled WGS sequence"/>
</dbReference>
<dbReference type="InterPro" id="IPR029016">
    <property type="entry name" value="GAF-like_dom_sf"/>
</dbReference>
<dbReference type="PANTHER" id="PTHR43156">
    <property type="entry name" value="STAGE II SPORULATION PROTEIN E-RELATED"/>
    <property type="match status" value="1"/>
</dbReference>
<dbReference type="SUPFAM" id="SSF55785">
    <property type="entry name" value="PYP-like sensor domain (PAS domain)"/>
    <property type="match status" value="1"/>
</dbReference>
<name>A0A7Y9FGT4_9CELL</name>